<dbReference type="OrthoDB" id="340884at2157"/>
<name>A0A5N5U5N7_9EURY</name>
<feature type="domain" description="Copper resistance protein D" evidence="2">
    <location>
        <begin position="45"/>
        <end position="144"/>
    </location>
</feature>
<dbReference type="Proteomes" id="UP000326302">
    <property type="component" value="Unassembled WGS sequence"/>
</dbReference>
<evidence type="ECO:0000313" key="4">
    <source>
        <dbReference type="EMBL" id="KAB7513092.1"/>
    </source>
</evidence>
<dbReference type="EMBL" id="QJOW01000007">
    <property type="protein sequence ID" value="KAB7513092.1"/>
    <property type="molecule type" value="Genomic_DNA"/>
</dbReference>
<dbReference type="InterPro" id="IPR008457">
    <property type="entry name" value="Cu-R_CopD_dom"/>
</dbReference>
<protein>
    <submittedName>
        <fullName evidence="4">Transporter</fullName>
    </submittedName>
</protein>
<gene>
    <name evidence="3" type="ORF">DM867_11110</name>
    <name evidence="4" type="ORF">DMP03_12785</name>
    <name evidence="5" type="ORF">DP108_10670</name>
</gene>
<dbReference type="Proteomes" id="UP000326207">
    <property type="component" value="Unassembled WGS sequence"/>
</dbReference>
<organism evidence="4 7">
    <name type="scientific">Halosegnis rubeus</name>
    <dbReference type="NCBI Taxonomy" id="2212850"/>
    <lineage>
        <taxon>Archaea</taxon>
        <taxon>Methanobacteriati</taxon>
        <taxon>Methanobacteriota</taxon>
        <taxon>Stenosarchaea group</taxon>
        <taxon>Halobacteria</taxon>
        <taxon>Halobacteriales</taxon>
        <taxon>Natronomonadaceae</taxon>
        <taxon>Halosegnis</taxon>
    </lineage>
</organism>
<evidence type="ECO:0000313" key="7">
    <source>
        <dbReference type="Proteomes" id="UP000326302"/>
    </source>
</evidence>
<dbReference type="EMBL" id="QKKZ01000005">
    <property type="protein sequence ID" value="KAB7513050.1"/>
    <property type="molecule type" value="Genomic_DNA"/>
</dbReference>
<accession>A0A5N5U3A5</accession>
<evidence type="ECO:0000313" key="6">
    <source>
        <dbReference type="Proteomes" id="UP000326207"/>
    </source>
</evidence>
<dbReference type="RefSeq" id="WP_152120936.1">
    <property type="nucleotide sequence ID" value="NZ_QJOW01000007.1"/>
</dbReference>
<evidence type="ECO:0000256" key="1">
    <source>
        <dbReference type="SAM" id="Phobius"/>
    </source>
</evidence>
<keyword evidence="1" id="KW-0812">Transmembrane</keyword>
<evidence type="ECO:0000313" key="3">
    <source>
        <dbReference type="EMBL" id="KAB7513050.1"/>
    </source>
</evidence>
<comment type="caution">
    <text evidence="4">The sequence shown here is derived from an EMBL/GenBank/DDBJ whole genome shotgun (WGS) entry which is preliminary data.</text>
</comment>
<dbReference type="AlphaFoldDB" id="A0A5N5U5N7"/>
<keyword evidence="1" id="KW-0472">Membrane</keyword>
<feature type="transmembrane region" description="Helical" evidence="1">
    <location>
        <begin position="7"/>
        <end position="27"/>
    </location>
</feature>
<dbReference type="Proteomes" id="UP000326865">
    <property type="component" value="Unassembled WGS sequence"/>
</dbReference>
<evidence type="ECO:0000313" key="5">
    <source>
        <dbReference type="EMBL" id="KAB7516582.1"/>
    </source>
</evidence>
<dbReference type="EMBL" id="QMDY01000006">
    <property type="protein sequence ID" value="KAB7516582.1"/>
    <property type="molecule type" value="Genomic_DNA"/>
</dbReference>
<reference evidence="6 7" key="1">
    <citation type="submission" date="2019-10" db="EMBL/GenBank/DDBJ databases">
        <title>Unraveling microbial dark matter from salterns through culturing: the case of the genus Halosegnis.</title>
        <authorList>
            <person name="Duran-Viseras A."/>
            <person name="Andrei A.-S."/>
            <person name="Vera-Gargallo B."/>
            <person name="Ghai R."/>
            <person name="Sanchez-Porro C."/>
            <person name="Ventosa A."/>
        </authorList>
    </citation>
    <scope>NUCLEOTIDE SEQUENCE [LARGE SCALE GENOMIC DNA]</scope>
    <source>
        <strain evidence="4 7">F17-44</strain>
        <strain evidence="3 8">F18-79</strain>
        <strain evidence="5 6">F19-13</strain>
    </source>
</reference>
<accession>A0A5N5U5N7</accession>
<keyword evidence="1" id="KW-1133">Transmembrane helix</keyword>
<proteinExistence type="predicted"/>
<dbReference type="GO" id="GO:0016020">
    <property type="term" value="C:membrane"/>
    <property type="evidence" value="ECO:0007669"/>
    <property type="project" value="InterPro"/>
</dbReference>
<sequence length="152" mass="16118">MIVDAISYVLHMVFGTLLTGSVLYVALAVNPTAVAGDIQPDALKQVTGRLTTVSRSSAVVLFLTGGHQAGNFYSIEMLTGTFRGHLVLAMLVLWLVLTALVEIGSARLREGLDADKLREPAREARPFFRAGAVVAVLLLVDAGLLASPVAPY</sequence>
<feature type="transmembrane region" description="Helical" evidence="1">
    <location>
        <begin position="127"/>
        <end position="146"/>
    </location>
</feature>
<evidence type="ECO:0000313" key="8">
    <source>
        <dbReference type="Proteomes" id="UP000326865"/>
    </source>
</evidence>
<dbReference type="Pfam" id="PF05425">
    <property type="entry name" value="CopD"/>
    <property type="match status" value="1"/>
</dbReference>
<accession>A0A5N5UGK7</accession>
<feature type="transmembrane region" description="Helical" evidence="1">
    <location>
        <begin position="86"/>
        <end position="106"/>
    </location>
</feature>
<evidence type="ECO:0000259" key="2">
    <source>
        <dbReference type="Pfam" id="PF05425"/>
    </source>
</evidence>
<keyword evidence="8" id="KW-1185">Reference proteome</keyword>